<feature type="compositionally biased region" description="Polar residues" evidence="1">
    <location>
        <begin position="1025"/>
        <end position="1038"/>
    </location>
</feature>
<feature type="region of interest" description="Disordered" evidence="1">
    <location>
        <begin position="1228"/>
        <end position="1334"/>
    </location>
</feature>
<dbReference type="RefSeq" id="XP_018020733.2">
    <property type="nucleotide sequence ID" value="XM_018165244.2"/>
</dbReference>
<reference evidence="3 4" key="1">
    <citation type="submission" date="2025-04" db="UniProtKB">
        <authorList>
            <consortium name="RefSeq"/>
        </authorList>
    </citation>
    <scope>IDENTIFICATION</scope>
    <source>
        <tissue evidence="3 4">Whole organism</tissue>
    </source>
</reference>
<feature type="compositionally biased region" description="Basic and acidic residues" evidence="1">
    <location>
        <begin position="101"/>
        <end position="113"/>
    </location>
</feature>
<accession>A0A8B7P3V7</accession>
<evidence type="ECO:0000256" key="1">
    <source>
        <dbReference type="SAM" id="MobiDB-lite"/>
    </source>
</evidence>
<dbReference type="Proteomes" id="UP000694843">
    <property type="component" value="Unplaced"/>
</dbReference>
<dbReference type="RefSeq" id="XP_047736078.1">
    <property type="nucleotide sequence ID" value="XM_047880122.1"/>
</dbReference>
<feature type="compositionally biased region" description="Basic residues" evidence="1">
    <location>
        <begin position="244"/>
        <end position="255"/>
    </location>
</feature>
<dbReference type="KEGG" id="hazt:108677095"/>
<feature type="region of interest" description="Disordered" evidence="1">
    <location>
        <begin position="348"/>
        <end position="370"/>
    </location>
</feature>
<sequence>MTAASSVRPAGEAPQGCRGPVSCSPSGGDDCTQENFQRLRVGKKEELLEDDEEDEAYGEEVEEEKDGQEEVLIVGQQQQHQQQQQQQGPQQQLVGSVGRGRATEGRPHDHDSCDVNPPDDDAGRVQCSDVMTSMMKTAGVLITSECPRHSSSSGSSSLSRTEEYISSSSSSSLSRSDECPWHSSSAVSRIEEFNDECPRHSSLGSRNEEYSSSSSSLPQGTTRSSSSSSGSMAPPLRSALKPQGSHRSKGHHHRVSFNEARNQFREPDYVILFQGEGGEPQLVSIRSLELGDLPPPPPPVSDALPLSPPDGYKDCFNRALRHLLPDDAEENVAVQLWSEVHAPTCPRSNLPDVVSSQRTNTRPTPDSIRVQDLHQDDDVDKQGTRTGILKNGKFWKRTEFNKRNVVLKDDSQRRSVRFSGRDECTTFENSHGDESGAFVNTSPRLQELSMLLGKDPWQLDLGSSAHDHPLHYHQDSVEASKLQGFDVCELEDDHIAESVKRYEEIRRRIAAGEGRRNVDENDDTEVLEDHPPVDPATAESRIRRLENSDVAHGAGGVMRSNSELRRAIEQNALRRSLIKFSDARKKDTNKNDKNEKQGSSVLEKLKWLTATEDLTNGNSDDRSYSASAEDDTMDERLASSTMSREDDDTTIRNQQQVVGGAMQYRQLAEIFNKSTSMRSDAKTTSDVARERHYESEVGQSGCGGADFGLDTPTFTASPVVSFNELTSDDENDKLLYSGGVRYTREGTLMPPRRKELYVNKILGKVSKYTLNDIDEVLHDDRSSSVPSSSQSSPRLSGRSDVDGTSTTESGYGSTEVNGEHFSSAPSDELAEFVRQDAARLQRLRLRYQDSDDQDHGFSSRPAVKGIKPRFEHLDSLQLQTSTLPIKGTQHSAGSSYGTWQGRELQRSNQLPSLREDMPYSNVNHHSDHRDCPEDARGHFDYSYNTDANITMPTGVCVHMPLNAEVDRSRDSTLERHYKPGETFFVSGDHRNPMSCPLAHDPMHQINDRNIPLQNRHELHRTVSSGQFGSTQSLQAATSRNHHPSCAARRPMSLHDQMLRDGQSDPATRPTDLPGRPHSSLGQYSGTQYMEDQMTENRTHQPLNIRGSFPGNPPSVNSPLQYPENSLPHRIVSATQGKHPHSPHEILSPSQSSPVGTGGISLMACYPKLQQRSASAATNRCYSNQWNTNSRGSSSVPSHLSYTTPIETASMPKQFSDVLSKVDILRDERGVPEGASSSPRSSYDALYTGQLSPPRCSGQVSPPRYSGHVSPSRSSGHVSPPRYSGQVSPPRYSGQLSPPRYSGHISTPRYSGPGSPTRDHGLMVRQSVLPVDLSS</sequence>
<organism evidence="2 3">
    <name type="scientific">Hyalella azteca</name>
    <name type="common">Amphipod</name>
    <dbReference type="NCBI Taxonomy" id="294128"/>
    <lineage>
        <taxon>Eukaryota</taxon>
        <taxon>Metazoa</taxon>
        <taxon>Ecdysozoa</taxon>
        <taxon>Arthropoda</taxon>
        <taxon>Crustacea</taxon>
        <taxon>Multicrustacea</taxon>
        <taxon>Malacostraca</taxon>
        <taxon>Eumalacostraca</taxon>
        <taxon>Peracarida</taxon>
        <taxon>Amphipoda</taxon>
        <taxon>Senticaudata</taxon>
        <taxon>Talitrida</taxon>
        <taxon>Talitroidea</taxon>
        <taxon>Hyalellidae</taxon>
        <taxon>Hyalella</taxon>
    </lineage>
</organism>
<dbReference type="GeneID" id="108677095"/>
<feature type="compositionally biased region" description="Low complexity" evidence="1">
    <location>
        <begin position="70"/>
        <end position="92"/>
    </location>
</feature>
<feature type="compositionally biased region" description="Low complexity" evidence="1">
    <location>
        <begin position="783"/>
        <end position="815"/>
    </location>
</feature>
<feature type="compositionally biased region" description="Polar residues" evidence="1">
    <location>
        <begin position="354"/>
        <end position="364"/>
    </location>
</feature>
<evidence type="ECO:0000313" key="2">
    <source>
        <dbReference type="Proteomes" id="UP000694843"/>
    </source>
</evidence>
<feature type="compositionally biased region" description="Low complexity" evidence="1">
    <location>
        <begin position="201"/>
        <end position="238"/>
    </location>
</feature>
<feature type="region of interest" description="Disordered" evidence="1">
    <location>
        <begin position="779"/>
        <end position="826"/>
    </location>
</feature>
<feature type="region of interest" description="Disordered" evidence="1">
    <location>
        <begin position="516"/>
        <end position="539"/>
    </location>
</feature>
<feature type="compositionally biased region" description="Acidic residues" evidence="1">
    <location>
        <begin position="47"/>
        <end position="69"/>
    </location>
</feature>
<protein>
    <submittedName>
        <fullName evidence="3 4">Uncharacterized protein LOC108677095</fullName>
    </submittedName>
</protein>
<feature type="region of interest" description="Disordered" evidence="1">
    <location>
        <begin position="613"/>
        <end position="650"/>
    </location>
</feature>
<evidence type="ECO:0000313" key="4">
    <source>
        <dbReference type="RefSeq" id="XP_047736078.1"/>
    </source>
</evidence>
<feature type="region of interest" description="Disordered" evidence="1">
    <location>
        <begin position="1"/>
        <end position="260"/>
    </location>
</feature>
<evidence type="ECO:0000313" key="3">
    <source>
        <dbReference type="RefSeq" id="XP_018020733.2"/>
    </source>
</evidence>
<proteinExistence type="predicted"/>
<dbReference type="OrthoDB" id="8197931at2759"/>
<feature type="region of interest" description="Disordered" evidence="1">
    <location>
        <begin position="1025"/>
        <end position="1082"/>
    </location>
</feature>
<keyword evidence="2" id="KW-1185">Reference proteome</keyword>
<name>A0A8B7P3V7_HYAAZ</name>
<feature type="region of interest" description="Disordered" evidence="1">
    <location>
        <begin position="1134"/>
        <end position="1153"/>
    </location>
</feature>
<gene>
    <name evidence="3 4" type="primary">LOC108677095</name>
</gene>
<feature type="compositionally biased region" description="Low complexity" evidence="1">
    <location>
        <begin position="150"/>
        <end position="174"/>
    </location>
</feature>
<feature type="compositionally biased region" description="Basic and acidic residues" evidence="1">
    <location>
        <begin position="189"/>
        <end position="199"/>
    </location>
</feature>